<dbReference type="GO" id="GO:0006357">
    <property type="term" value="P:regulation of transcription by RNA polymerase II"/>
    <property type="evidence" value="ECO:0007669"/>
    <property type="project" value="TreeGrafter"/>
</dbReference>
<proteinExistence type="predicted"/>
<dbReference type="PANTHER" id="PTHR46169:SF29">
    <property type="entry name" value="DNA REPLICATION-RELATED ELEMENT FACTOR, ISOFORM A"/>
    <property type="match status" value="1"/>
</dbReference>
<dbReference type="InterPro" id="IPR008906">
    <property type="entry name" value="HATC_C_dom"/>
</dbReference>
<sequence>MFGILVYWLDKNFHYHERLLAALPFSSVRHTAIELEKATKVACADVGLGECNDSEDFMLDTVRDFVHATCSDNASNIVSGWETFDGHECCDHTIALIVLTFLEQPNVKKVAVQMYDVEFPSKAGNAAPNPDGSVYRQHQLAIYDWDIVREAMYVLRYMKEGVDLLRVESWAKNIVTKDWKPTPAVQEEEQRDAKRRKRNNDGGCALESFLLDSDSEDEGETVEVVVVPEEERDELQQYLCLPDAKPDVDVLEWWRKHSVTFPSLARMARQFLGVPASTAGVERAFSSVNFMHSDLRKSLEEGTIQHTLMAAMN</sequence>
<name>A0AAE0GSV3_9CHLO</name>
<dbReference type="InterPro" id="IPR012337">
    <property type="entry name" value="RNaseH-like_sf"/>
</dbReference>
<dbReference type="PANTHER" id="PTHR46169">
    <property type="entry name" value="DNA REPLICATION-RELATED ELEMENT FACTOR, ISOFORM A"/>
    <property type="match status" value="1"/>
</dbReference>
<keyword evidence="3" id="KW-1185">Reference proteome</keyword>
<dbReference type="AlphaFoldDB" id="A0AAE0GSV3"/>
<feature type="domain" description="HAT C-terminal dimerisation" evidence="1">
    <location>
        <begin position="234"/>
        <end position="307"/>
    </location>
</feature>
<evidence type="ECO:0000313" key="2">
    <source>
        <dbReference type="EMBL" id="KAK3283481.1"/>
    </source>
</evidence>
<gene>
    <name evidence="2" type="ORF">CYMTET_8820</name>
</gene>
<evidence type="ECO:0000259" key="1">
    <source>
        <dbReference type="Pfam" id="PF05699"/>
    </source>
</evidence>
<evidence type="ECO:0000313" key="3">
    <source>
        <dbReference type="Proteomes" id="UP001190700"/>
    </source>
</evidence>
<dbReference type="GO" id="GO:0046983">
    <property type="term" value="F:protein dimerization activity"/>
    <property type="evidence" value="ECO:0007669"/>
    <property type="project" value="InterPro"/>
</dbReference>
<comment type="caution">
    <text evidence="2">The sequence shown here is derived from an EMBL/GenBank/DDBJ whole genome shotgun (WGS) entry which is preliminary data.</text>
</comment>
<dbReference type="Proteomes" id="UP001190700">
    <property type="component" value="Unassembled WGS sequence"/>
</dbReference>
<protein>
    <recommendedName>
        <fullName evidence="1">HAT C-terminal dimerisation domain-containing protein</fullName>
    </recommendedName>
</protein>
<dbReference type="SUPFAM" id="SSF53098">
    <property type="entry name" value="Ribonuclease H-like"/>
    <property type="match status" value="1"/>
</dbReference>
<dbReference type="GO" id="GO:0005634">
    <property type="term" value="C:nucleus"/>
    <property type="evidence" value="ECO:0007669"/>
    <property type="project" value="TreeGrafter"/>
</dbReference>
<organism evidence="2 3">
    <name type="scientific">Cymbomonas tetramitiformis</name>
    <dbReference type="NCBI Taxonomy" id="36881"/>
    <lineage>
        <taxon>Eukaryota</taxon>
        <taxon>Viridiplantae</taxon>
        <taxon>Chlorophyta</taxon>
        <taxon>Pyramimonadophyceae</taxon>
        <taxon>Pyramimonadales</taxon>
        <taxon>Pyramimonadaceae</taxon>
        <taxon>Cymbomonas</taxon>
    </lineage>
</organism>
<dbReference type="Pfam" id="PF05699">
    <property type="entry name" value="Dimer_Tnp_hAT"/>
    <property type="match status" value="1"/>
</dbReference>
<dbReference type="EMBL" id="LGRX02002756">
    <property type="protein sequence ID" value="KAK3283481.1"/>
    <property type="molecule type" value="Genomic_DNA"/>
</dbReference>
<accession>A0AAE0GSV3</accession>
<reference evidence="2 3" key="1">
    <citation type="journal article" date="2015" name="Genome Biol. Evol.">
        <title>Comparative Genomics of a Bacterivorous Green Alga Reveals Evolutionary Causalities and Consequences of Phago-Mixotrophic Mode of Nutrition.</title>
        <authorList>
            <person name="Burns J.A."/>
            <person name="Paasch A."/>
            <person name="Narechania A."/>
            <person name="Kim E."/>
        </authorList>
    </citation>
    <scope>NUCLEOTIDE SEQUENCE [LARGE SCALE GENOMIC DNA]</scope>
    <source>
        <strain evidence="2 3">PLY_AMNH</strain>
    </source>
</reference>
<dbReference type="InterPro" id="IPR052717">
    <property type="entry name" value="Vacuolar_transposase_reg"/>
</dbReference>